<evidence type="ECO:0000256" key="2">
    <source>
        <dbReference type="SAM" id="Phobius"/>
    </source>
</evidence>
<keyword evidence="2" id="KW-0812">Transmembrane</keyword>
<evidence type="ECO:0000256" key="1">
    <source>
        <dbReference type="SAM" id="MobiDB-lite"/>
    </source>
</evidence>
<protein>
    <submittedName>
        <fullName evidence="3">Uncharacterized protein</fullName>
    </submittedName>
</protein>
<feature type="region of interest" description="Disordered" evidence="1">
    <location>
        <begin position="86"/>
        <end position="134"/>
    </location>
</feature>
<evidence type="ECO:0000313" key="4">
    <source>
        <dbReference type="Proteomes" id="UP000234275"/>
    </source>
</evidence>
<feature type="transmembrane region" description="Helical" evidence="2">
    <location>
        <begin position="223"/>
        <end position="242"/>
    </location>
</feature>
<accession>A0A2I2GQR9</accession>
<organism evidence="3 4">
    <name type="scientific">Aspergillus steynii IBT 23096</name>
    <dbReference type="NCBI Taxonomy" id="1392250"/>
    <lineage>
        <taxon>Eukaryota</taxon>
        <taxon>Fungi</taxon>
        <taxon>Dikarya</taxon>
        <taxon>Ascomycota</taxon>
        <taxon>Pezizomycotina</taxon>
        <taxon>Eurotiomycetes</taxon>
        <taxon>Eurotiomycetidae</taxon>
        <taxon>Eurotiales</taxon>
        <taxon>Aspergillaceae</taxon>
        <taxon>Aspergillus</taxon>
        <taxon>Aspergillus subgen. Circumdati</taxon>
    </lineage>
</organism>
<evidence type="ECO:0000313" key="3">
    <source>
        <dbReference type="EMBL" id="PLB55232.1"/>
    </source>
</evidence>
<dbReference type="VEuPathDB" id="FungiDB:P170DRAFT_505846"/>
<gene>
    <name evidence="3" type="ORF">P170DRAFT_505846</name>
</gene>
<keyword evidence="4" id="KW-1185">Reference proteome</keyword>
<dbReference type="OrthoDB" id="4486746at2759"/>
<name>A0A2I2GQR9_9EURO</name>
<proteinExistence type="predicted"/>
<feature type="transmembrane region" description="Helical" evidence="2">
    <location>
        <begin position="186"/>
        <end position="211"/>
    </location>
</feature>
<sequence>MGQNVSAVNGVRSDNYYQPGNAINEIWFGDVELISRLPFGDSDMAQAGWSNGEWPKVPWHNFIIPMKRDLVPTTVEHAVPVVTVPATSPTDQKDAPADQRVLPGKKVSPGKKLSSSSKISPACSDEGGDDDGWDEPGVLSDVGTMALMGVLSTVSVASFRLPIYLRQRPEPTSLSMEPHRTKTRYYISRAAIGTLSMMVSLTAAILSLFFLMTFRPSSSLRAWFAPLFITLCSFLLAWGLYIQVKTVIPLWKDWRKVWREGDLELVQP</sequence>
<dbReference type="AlphaFoldDB" id="A0A2I2GQR9"/>
<keyword evidence="2" id="KW-1133">Transmembrane helix</keyword>
<dbReference type="EMBL" id="MSFO01000001">
    <property type="protein sequence ID" value="PLB55232.1"/>
    <property type="molecule type" value="Genomic_DNA"/>
</dbReference>
<dbReference type="GeneID" id="36562032"/>
<reference evidence="3 4" key="1">
    <citation type="submission" date="2016-12" db="EMBL/GenBank/DDBJ databases">
        <title>The genomes of Aspergillus section Nigri reveals drivers in fungal speciation.</title>
        <authorList>
            <consortium name="DOE Joint Genome Institute"/>
            <person name="Vesth T.C."/>
            <person name="Nybo J."/>
            <person name="Theobald S."/>
            <person name="Brandl J."/>
            <person name="Frisvad J.C."/>
            <person name="Nielsen K.F."/>
            <person name="Lyhne E.K."/>
            <person name="Kogle M.E."/>
            <person name="Kuo A."/>
            <person name="Riley R."/>
            <person name="Clum A."/>
            <person name="Nolan M."/>
            <person name="Lipzen A."/>
            <person name="Salamov A."/>
            <person name="Henrissat B."/>
            <person name="Wiebenga A."/>
            <person name="De Vries R.P."/>
            <person name="Grigoriev I.V."/>
            <person name="Mortensen U.H."/>
            <person name="Andersen M.R."/>
            <person name="Baker S.E."/>
        </authorList>
    </citation>
    <scope>NUCLEOTIDE SEQUENCE [LARGE SCALE GENOMIC DNA]</scope>
    <source>
        <strain evidence="3 4">IBT 23096</strain>
    </source>
</reference>
<dbReference type="RefSeq" id="XP_024710534.1">
    <property type="nucleotide sequence ID" value="XM_024854326.1"/>
</dbReference>
<comment type="caution">
    <text evidence="3">The sequence shown here is derived from an EMBL/GenBank/DDBJ whole genome shotgun (WGS) entry which is preliminary data.</text>
</comment>
<dbReference type="Proteomes" id="UP000234275">
    <property type="component" value="Unassembled WGS sequence"/>
</dbReference>
<keyword evidence="2" id="KW-0472">Membrane</keyword>